<reference evidence="5" key="1">
    <citation type="journal article" date="2023" name="Mol. Phylogenet. Evol.">
        <title>Genome-scale phylogeny and comparative genomics of the fungal order Sordariales.</title>
        <authorList>
            <person name="Hensen N."/>
            <person name="Bonometti L."/>
            <person name="Westerberg I."/>
            <person name="Brannstrom I.O."/>
            <person name="Guillou S."/>
            <person name="Cros-Aarteil S."/>
            <person name="Calhoun S."/>
            <person name="Haridas S."/>
            <person name="Kuo A."/>
            <person name="Mondo S."/>
            <person name="Pangilinan J."/>
            <person name="Riley R."/>
            <person name="LaButti K."/>
            <person name="Andreopoulos B."/>
            <person name="Lipzen A."/>
            <person name="Chen C."/>
            <person name="Yan M."/>
            <person name="Daum C."/>
            <person name="Ng V."/>
            <person name="Clum A."/>
            <person name="Steindorff A."/>
            <person name="Ohm R.A."/>
            <person name="Martin F."/>
            <person name="Silar P."/>
            <person name="Natvig D.O."/>
            <person name="Lalanne C."/>
            <person name="Gautier V."/>
            <person name="Ament-Velasquez S.L."/>
            <person name="Kruys A."/>
            <person name="Hutchinson M.I."/>
            <person name="Powell A.J."/>
            <person name="Barry K."/>
            <person name="Miller A.N."/>
            <person name="Grigoriev I.V."/>
            <person name="Debuchy R."/>
            <person name="Gladieux P."/>
            <person name="Hiltunen Thoren M."/>
            <person name="Johannesson H."/>
        </authorList>
    </citation>
    <scope>NUCLEOTIDE SEQUENCE</scope>
    <source>
        <strain evidence="5">PSN324</strain>
    </source>
</reference>
<dbReference type="InterPro" id="IPR002889">
    <property type="entry name" value="WSC_carb-bd"/>
</dbReference>
<feature type="non-terminal residue" evidence="5">
    <location>
        <position position="1"/>
    </location>
</feature>
<evidence type="ECO:0000313" key="6">
    <source>
        <dbReference type="Proteomes" id="UP001321749"/>
    </source>
</evidence>
<evidence type="ECO:0000256" key="3">
    <source>
        <dbReference type="SAM" id="SignalP"/>
    </source>
</evidence>
<organism evidence="5 6">
    <name type="scientific">Cladorrhinum samala</name>
    <dbReference type="NCBI Taxonomy" id="585594"/>
    <lineage>
        <taxon>Eukaryota</taxon>
        <taxon>Fungi</taxon>
        <taxon>Dikarya</taxon>
        <taxon>Ascomycota</taxon>
        <taxon>Pezizomycotina</taxon>
        <taxon>Sordariomycetes</taxon>
        <taxon>Sordariomycetidae</taxon>
        <taxon>Sordariales</taxon>
        <taxon>Podosporaceae</taxon>
        <taxon>Cladorrhinum</taxon>
    </lineage>
</organism>
<keyword evidence="1" id="KW-0677">Repeat</keyword>
<proteinExistence type="predicted"/>
<name>A0AAV9HBW4_9PEZI</name>
<keyword evidence="6" id="KW-1185">Reference proteome</keyword>
<feature type="domain" description="WSC" evidence="4">
    <location>
        <begin position="63"/>
        <end position="161"/>
    </location>
</feature>
<keyword evidence="3" id="KW-0732">Signal</keyword>
<comment type="caution">
    <text evidence="5">The sequence shown here is derived from an EMBL/GenBank/DDBJ whole genome shotgun (WGS) entry which is preliminary data.</text>
</comment>
<dbReference type="Pfam" id="PF01822">
    <property type="entry name" value="WSC"/>
    <property type="match status" value="1"/>
</dbReference>
<gene>
    <name evidence="5" type="ORF">QBC42DRAFT_186836</name>
</gene>
<feature type="region of interest" description="Disordered" evidence="2">
    <location>
        <begin position="32"/>
        <end position="56"/>
    </location>
</feature>
<feature type="signal peptide" evidence="3">
    <location>
        <begin position="1"/>
        <end position="22"/>
    </location>
</feature>
<feature type="chain" id="PRO_5043900220" evidence="3">
    <location>
        <begin position="23"/>
        <end position="161"/>
    </location>
</feature>
<dbReference type="InterPro" id="IPR051589">
    <property type="entry name" value="Sialate-O-sulfotransferase"/>
</dbReference>
<dbReference type="EMBL" id="MU865082">
    <property type="protein sequence ID" value="KAK4458125.1"/>
    <property type="molecule type" value="Genomic_DNA"/>
</dbReference>
<sequence length="161" mass="17103">LITTALLILLIAAVALIGGLLGSKIAKLEKNVTPSSTTNDGNSSTPTATGPQPAFTTNTRITGFRYVGCYVDANDRVLRQHSFQANNMTNQVCAGACTEKANYKYFGTESGDQCYCGDSLPEGVADLKANEWNCGMGCAGSQAKKQEICGGDYFVGIWERV</sequence>
<dbReference type="Proteomes" id="UP001321749">
    <property type="component" value="Unassembled WGS sequence"/>
</dbReference>
<evidence type="ECO:0000313" key="5">
    <source>
        <dbReference type="EMBL" id="KAK4458125.1"/>
    </source>
</evidence>
<dbReference type="PANTHER" id="PTHR45964">
    <property type="entry name" value="WSCD FAMILY MEMBER CG9164"/>
    <property type="match status" value="1"/>
</dbReference>
<evidence type="ECO:0000256" key="2">
    <source>
        <dbReference type="SAM" id="MobiDB-lite"/>
    </source>
</evidence>
<reference evidence="5" key="2">
    <citation type="submission" date="2023-06" db="EMBL/GenBank/DDBJ databases">
        <authorList>
            <consortium name="Lawrence Berkeley National Laboratory"/>
            <person name="Mondo S.J."/>
            <person name="Hensen N."/>
            <person name="Bonometti L."/>
            <person name="Westerberg I."/>
            <person name="Brannstrom I.O."/>
            <person name="Guillou S."/>
            <person name="Cros-Aarteil S."/>
            <person name="Calhoun S."/>
            <person name="Haridas S."/>
            <person name="Kuo A."/>
            <person name="Pangilinan J."/>
            <person name="Riley R."/>
            <person name="Labutti K."/>
            <person name="Andreopoulos B."/>
            <person name="Lipzen A."/>
            <person name="Chen C."/>
            <person name="Yanf M."/>
            <person name="Daum C."/>
            <person name="Ng V."/>
            <person name="Clum A."/>
            <person name="Steindorff A."/>
            <person name="Ohm R."/>
            <person name="Martin F."/>
            <person name="Silar P."/>
            <person name="Natvig D."/>
            <person name="Lalanne C."/>
            <person name="Gautier V."/>
            <person name="Ament-Velasquez S.L."/>
            <person name="Kruys A."/>
            <person name="Hutchinson M.I."/>
            <person name="Powell A.J."/>
            <person name="Barry K."/>
            <person name="Miller A.N."/>
            <person name="Grigoriev I.V."/>
            <person name="Debuchy R."/>
            <person name="Gladieux P."/>
            <person name="Thoren M.H."/>
            <person name="Johannesson H."/>
        </authorList>
    </citation>
    <scope>NUCLEOTIDE SEQUENCE</scope>
    <source>
        <strain evidence="5">PSN324</strain>
    </source>
</reference>
<dbReference type="AlphaFoldDB" id="A0AAV9HBW4"/>
<dbReference type="PROSITE" id="PS51212">
    <property type="entry name" value="WSC"/>
    <property type="match status" value="1"/>
</dbReference>
<evidence type="ECO:0000259" key="4">
    <source>
        <dbReference type="PROSITE" id="PS51212"/>
    </source>
</evidence>
<dbReference type="SMART" id="SM00321">
    <property type="entry name" value="WSC"/>
    <property type="match status" value="1"/>
</dbReference>
<protein>
    <submittedName>
        <fullName evidence="5">WSC domain-containing protein</fullName>
    </submittedName>
</protein>
<accession>A0AAV9HBW4</accession>
<dbReference type="PANTHER" id="PTHR45964:SF5">
    <property type="entry name" value="WSCD FAMILY MEMBER CG9164"/>
    <property type="match status" value="1"/>
</dbReference>
<evidence type="ECO:0000256" key="1">
    <source>
        <dbReference type="ARBA" id="ARBA00022737"/>
    </source>
</evidence>